<feature type="compositionally biased region" description="Low complexity" evidence="1">
    <location>
        <begin position="521"/>
        <end position="543"/>
    </location>
</feature>
<dbReference type="AlphaFoldDB" id="Q2GU20"/>
<evidence type="ECO:0000313" key="2">
    <source>
        <dbReference type="EMBL" id="EAQ84520.1"/>
    </source>
</evidence>
<dbReference type="STRING" id="306901.Q2GU20"/>
<proteinExistence type="predicted"/>
<protein>
    <submittedName>
        <fullName evidence="2">Uncharacterized protein</fullName>
    </submittedName>
</protein>
<dbReference type="eggNOG" id="ENOG502RJ2X">
    <property type="taxonomic scope" value="Eukaryota"/>
</dbReference>
<dbReference type="Proteomes" id="UP000001056">
    <property type="component" value="Unassembled WGS sequence"/>
</dbReference>
<evidence type="ECO:0000313" key="3">
    <source>
        <dbReference type="Proteomes" id="UP000001056"/>
    </source>
</evidence>
<dbReference type="HOGENOM" id="CLU_430198_0_0_1"/>
<dbReference type="GeneID" id="4395774"/>
<organism evidence="2 3">
    <name type="scientific">Chaetomium globosum (strain ATCC 6205 / CBS 148.51 / DSM 1962 / NBRC 6347 / NRRL 1970)</name>
    <name type="common">Soil fungus</name>
    <dbReference type="NCBI Taxonomy" id="306901"/>
    <lineage>
        <taxon>Eukaryota</taxon>
        <taxon>Fungi</taxon>
        <taxon>Dikarya</taxon>
        <taxon>Ascomycota</taxon>
        <taxon>Pezizomycotina</taxon>
        <taxon>Sordariomycetes</taxon>
        <taxon>Sordariomycetidae</taxon>
        <taxon>Sordariales</taxon>
        <taxon>Chaetomiaceae</taxon>
        <taxon>Chaetomium</taxon>
    </lineage>
</organism>
<dbReference type="VEuPathDB" id="FungiDB:CHGG_08534"/>
<gene>
    <name evidence="2" type="ORF">CHGG_08534</name>
</gene>
<name>Q2GU20_CHAGB</name>
<accession>Q2GU20</accession>
<reference evidence="3" key="1">
    <citation type="journal article" date="2015" name="Genome Announc.">
        <title>Draft genome sequence of the cellulolytic fungus Chaetomium globosum.</title>
        <authorList>
            <person name="Cuomo C.A."/>
            <person name="Untereiner W.A."/>
            <person name="Ma L.-J."/>
            <person name="Grabherr M."/>
            <person name="Birren B.W."/>
        </authorList>
    </citation>
    <scope>NUCLEOTIDE SEQUENCE [LARGE SCALE GENOMIC DNA]</scope>
    <source>
        <strain evidence="3">ATCC 6205 / CBS 148.51 / DSM 1962 / NBRC 6347 / NRRL 1970</strain>
    </source>
</reference>
<keyword evidence="3" id="KW-1185">Reference proteome</keyword>
<dbReference type="EMBL" id="CH408034">
    <property type="protein sequence ID" value="EAQ84520.1"/>
    <property type="molecule type" value="Genomic_DNA"/>
</dbReference>
<dbReference type="InParanoid" id="Q2GU20"/>
<dbReference type="RefSeq" id="XP_001226461.1">
    <property type="nucleotide sequence ID" value="XM_001226460.1"/>
</dbReference>
<dbReference type="OrthoDB" id="4590847at2759"/>
<evidence type="ECO:0000256" key="1">
    <source>
        <dbReference type="SAM" id="MobiDB-lite"/>
    </source>
</evidence>
<feature type="region of interest" description="Disordered" evidence="1">
    <location>
        <begin position="515"/>
        <end position="563"/>
    </location>
</feature>
<sequence>MSPRKEVRNQRVIAANPAATPTLPIYAAGPFRPRYADFECNLCAQGTLANTKLRGTPQELAAFPSFWQLPDAPPVVLDRRAHLHDFLSFSIGRGTRGRLAAQTTFTTSPVPLDATPLADVAYMDPPLSIWPASRSGDLPPAIDLAQQPALAKRGSPRMNLKDKSETLDDESQVAARTDFVFGREGANDESMTEFGLVQRMEKETRLAAVDDIVSILFLWERLVEGLAEWSWLLPCSDLGLETCAAKVRQAVPTLDYVVKLVPDPSPHPSATAVFRQPPTFTTPNQTEVIARESASNSRQRELGIRTMSTNESPTQAHSPSSFQEDLGEWAWLHQTTTPDMSQFPLVPPSPMYQTFNPDNSQAAVPPLMPETASYPTMNTNLTDSLGSSPVELLVHDIDPFMAFQLGLYLGSTGPSWAVPESCGPADLFASTLDGDLFSGLDFAPGPFTHTPPHGSTSPATSLYDMDALYLPSNHYAPADPLTPISLASGTPESALSPSSPATIFSQALPCPEFSRNNGAYNNTNSSTASPSAASTTTTTTTPNPNDPTPPPNKPDERKRRETKRMRFRCPVTPATTARCTQGFLDARTLHRHVWTHHKAYAREHNVPSEQTGCEFPGCGYMGRGDNVARHMKRHGR</sequence>